<evidence type="ECO:0000313" key="1">
    <source>
        <dbReference type="EMBL" id="RIL41053.1"/>
    </source>
</evidence>
<dbReference type="RefSeq" id="WP_107526805.1">
    <property type="nucleotide sequence ID" value="NZ_JAIBNG010000003.1"/>
</dbReference>
<proteinExistence type="predicted"/>
<reference evidence="1 2" key="1">
    <citation type="journal article" date="2016" name="Front. Microbiol.">
        <title>Comprehensive Phylogenetic Analysis of Bovine Non-aureus Staphylococci Species Based on Whole-Genome Sequencing.</title>
        <authorList>
            <person name="Naushad S."/>
            <person name="Barkema H.W."/>
            <person name="Luby C."/>
            <person name="Condas L.A."/>
            <person name="Nobrega D.B."/>
            <person name="Carson D.A."/>
            <person name="De Buck J."/>
        </authorList>
    </citation>
    <scope>NUCLEOTIDE SEQUENCE [LARGE SCALE GENOMIC DNA]</scope>
    <source>
        <strain evidence="1 2">SNUC 1388</strain>
    </source>
</reference>
<dbReference type="Pfam" id="PF06531">
    <property type="entry name" value="DUF1108"/>
    <property type="match status" value="1"/>
</dbReference>
<gene>
    <name evidence="1" type="ORF">BUZ01_13650</name>
</gene>
<evidence type="ECO:0000313" key="2">
    <source>
        <dbReference type="Proteomes" id="UP000283576"/>
    </source>
</evidence>
<dbReference type="EMBL" id="QXRZ01000017">
    <property type="protein sequence ID" value="RIL41053.1"/>
    <property type="molecule type" value="Genomic_DNA"/>
</dbReference>
<dbReference type="InterPro" id="IPR009494">
    <property type="entry name" value="DUF1108"/>
</dbReference>
<organism evidence="1 2">
    <name type="scientific">Staphylococcus gallinarum</name>
    <dbReference type="NCBI Taxonomy" id="1293"/>
    <lineage>
        <taxon>Bacteria</taxon>
        <taxon>Bacillati</taxon>
        <taxon>Bacillota</taxon>
        <taxon>Bacilli</taxon>
        <taxon>Bacillales</taxon>
        <taxon>Staphylococcaceae</taxon>
        <taxon>Staphylococcus</taxon>
    </lineage>
</organism>
<protein>
    <submittedName>
        <fullName evidence="1">DUF1108 family protein</fullName>
    </submittedName>
</protein>
<dbReference type="AlphaFoldDB" id="A0A2T4SU52"/>
<comment type="caution">
    <text evidence="1">The sequence shown here is derived from an EMBL/GenBank/DDBJ whole genome shotgun (WGS) entry which is preliminary data.</text>
</comment>
<accession>A0A2T4SU52</accession>
<sequence>MYYEIGEIRTKFITVQGFKFRIKATKTQFGVFVEIMDRYENEIDSAEVNDENVGFELSQDIFEQSIYNWIERNTNEADRIMNRVMQW</sequence>
<name>A0A2T4SU52_STAGA</name>
<dbReference type="Proteomes" id="UP000283576">
    <property type="component" value="Unassembled WGS sequence"/>
</dbReference>